<dbReference type="Proteomes" id="UP000509638">
    <property type="component" value="Chromosome"/>
</dbReference>
<evidence type="ECO:0000256" key="2">
    <source>
        <dbReference type="ARBA" id="ARBA00023141"/>
    </source>
</evidence>
<evidence type="ECO:0000313" key="5">
    <source>
        <dbReference type="Proteomes" id="UP000509638"/>
    </source>
</evidence>
<dbReference type="Gene3D" id="3.40.50.10860">
    <property type="entry name" value="Leucine Dehydrogenase, chain A, domain 1"/>
    <property type="match status" value="1"/>
</dbReference>
<dbReference type="InterPro" id="IPR046346">
    <property type="entry name" value="Aminoacid_DH-like_N_sf"/>
</dbReference>
<proteinExistence type="predicted"/>
<comment type="pathway">
    <text evidence="1">Metabolic intermediate biosynthesis; chorismate biosynthesis; chorismate from D-erythrose 4-phosphate and phosphoenolpyruvate: step 4/7.</text>
</comment>
<protein>
    <submittedName>
        <fullName evidence="4">Shikimate dehydrogenase</fullName>
    </submittedName>
</protein>
<evidence type="ECO:0000313" key="4">
    <source>
        <dbReference type="EMBL" id="QLD13036.1"/>
    </source>
</evidence>
<dbReference type="InterPro" id="IPR013708">
    <property type="entry name" value="Shikimate_DH-bd_N"/>
</dbReference>
<dbReference type="Gene3D" id="3.40.50.720">
    <property type="entry name" value="NAD(P)-binding Rossmann-like Domain"/>
    <property type="match status" value="1"/>
</dbReference>
<dbReference type="InterPro" id="IPR022893">
    <property type="entry name" value="Shikimate_DH_fam"/>
</dbReference>
<dbReference type="GO" id="GO:0009423">
    <property type="term" value="P:chorismate biosynthetic process"/>
    <property type="evidence" value="ECO:0007669"/>
    <property type="project" value="TreeGrafter"/>
</dbReference>
<name>A0A7D5IZQ4_9MICO</name>
<feature type="domain" description="Shikimate dehydrogenase substrate binding N-terminal" evidence="3">
    <location>
        <begin position="18"/>
        <end position="99"/>
    </location>
</feature>
<dbReference type="EMBL" id="CP058316">
    <property type="protein sequence ID" value="QLD13036.1"/>
    <property type="molecule type" value="Genomic_DNA"/>
</dbReference>
<sequence length="286" mass="29438">MTTAAADPAAAATRRFEVWGDPIGHSRSPDLHRAAYALLGMPWRYDRRRVDEAAFRGELTALDPTVHGLSLTMPLKTLAHDAGARRDAAARATGAANTLVRAGDGWAAFNTDVGGLARALTEAGVAGVPRARVVGAGATATSAIAALRRIGVGAIDISARRPGAAAPLRDLAAAMGLAVTVSPMDRPVGIVDLTISTLPGDAPVPADVADGLAAVGGTLYDVVYGTWPTVLAEAWGRRAQEAHPGMTMLLHQAVLQVRIFASGSPDEPLPGEESVIAVMRRALVGG</sequence>
<evidence type="ECO:0000256" key="1">
    <source>
        <dbReference type="ARBA" id="ARBA00004871"/>
    </source>
</evidence>
<reference evidence="4 5" key="1">
    <citation type="submission" date="2020-06" db="EMBL/GenBank/DDBJ databases">
        <authorList>
            <person name="Jo H."/>
        </authorList>
    </citation>
    <scope>NUCLEOTIDE SEQUENCE [LARGE SCALE GENOMIC DNA]</scope>
    <source>
        <strain evidence="4 5">I46</strain>
    </source>
</reference>
<dbReference type="RefSeq" id="WP_178014345.1">
    <property type="nucleotide sequence ID" value="NZ_CP058316.1"/>
</dbReference>
<dbReference type="PANTHER" id="PTHR21089">
    <property type="entry name" value="SHIKIMATE DEHYDROGENASE"/>
    <property type="match status" value="1"/>
</dbReference>
<dbReference type="GO" id="GO:0005829">
    <property type="term" value="C:cytosol"/>
    <property type="evidence" value="ECO:0007669"/>
    <property type="project" value="TreeGrafter"/>
</dbReference>
<accession>A0A7D5IZQ4</accession>
<dbReference type="GO" id="GO:0009073">
    <property type="term" value="P:aromatic amino acid family biosynthetic process"/>
    <property type="evidence" value="ECO:0007669"/>
    <property type="project" value="UniProtKB-KW"/>
</dbReference>
<gene>
    <name evidence="4" type="ORF">HW566_15370</name>
</gene>
<dbReference type="InterPro" id="IPR036291">
    <property type="entry name" value="NAD(P)-bd_dom_sf"/>
</dbReference>
<dbReference type="GO" id="GO:0004764">
    <property type="term" value="F:shikimate 3-dehydrogenase (NADP+) activity"/>
    <property type="evidence" value="ECO:0007669"/>
    <property type="project" value="InterPro"/>
</dbReference>
<dbReference type="SUPFAM" id="SSF51735">
    <property type="entry name" value="NAD(P)-binding Rossmann-fold domains"/>
    <property type="match status" value="1"/>
</dbReference>
<dbReference type="PANTHER" id="PTHR21089:SF1">
    <property type="entry name" value="BIFUNCTIONAL 3-DEHYDROQUINATE DEHYDRATASE_SHIKIMATE DEHYDROGENASE, CHLOROPLASTIC"/>
    <property type="match status" value="1"/>
</dbReference>
<organism evidence="4 5">
    <name type="scientific">Microbacterium oleivorans</name>
    <dbReference type="NCBI Taxonomy" id="273677"/>
    <lineage>
        <taxon>Bacteria</taxon>
        <taxon>Bacillati</taxon>
        <taxon>Actinomycetota</taxon>
        <taxon>Actinomycetes</taxon>
        <taxon>Micrococcales</taxon>
        <taxon>Microbacteriaceae</taxon>
        <taxon>Microbacterium</taxon>
    </lineage>
</organism>
<dbReference type="AlphaFoldDB" id="A0A7D5IZQ4"/>
<keyword evidence="2" id="KW-0028">Amino-acid biosynthesis</keyword>
<dbReference type="SUPFAM" id="SSF53223">
    <property type="entry name" value="Aminoacid dehydrogenase-like, N-terminal domain"/>
    <property type="match status" value="1"/>
</dbReference>
<evidence type="ECO:0000259" key="3">
    <source>
        <dbReference type="Pfam" id="PF08501"/>
    </source>
</evidence>
<dbReference type="Pfam" id="PF08501">
    <property type="entry name" value="Shikimate_dh_N"/>
    <property type="match status" value="1"/>
</dbReference>
<keyword evidence="2" id="KW-0057">Aromatic amino acid biosynthesis</keyword>
<dbReference type="GO" id="GO:0050661">
    <property type="term" value="F:NADP binding"/>
    <property type="evidence" value="ECO:0007669"/>
    <property type="project" value="TreeGrafter"/>
</dbReference>
<dbReference type="GO" id="GO:0019632">
    <property type="term" value="P:shikimate metabolic process"/>
    <property type="evidence" value="ECO:0007669"/>
    <property type="project" value="TreeGrafter"/>
</dbReference>